<evidence type="ECO:0000313" key="2">
    <source>
        <dbReference type="EMBL" id="SHH20761.1"/>
    </source>
</evidence>
<evidence type="ECO:0000313" key="4">
    <source>
        <dbReference type="Proteomes" id="UP000189796"/>
    </source>
</evidence>
<evidence type="ECO:0000313" key="3">
    <source>
        <dbReference type="EMBL" id="SHI13816.1"/>
    </source>
</evidence>
<protein>
    <submittedName>
        <fullName evidence="2">Uncharacterized protein</fullName>
    </submittedName>
</protein>
<sequence length="57" mass="6175">MKILEALQSYEVRSSGRDLHFIFGYFGLAMCMLGAIYAAALSPGNTVSDLALMSVFP</sequence>
<name>A0A1M5R3H9_9BRAD</name>
<gene>
    <name evidence="2" type="ORF">SAMN05443248_4065</name>
    <name evidence="3" type="ORF">SAMN05443248_8590</name>
</gene>
<dbReference type="EMBL" id="LT670817">
    <property type="protein sequence ID" value="SHI13816.1"/>
    <property type="molecule type" value="Genomic_DNA"/>
</dbReference>
<keyword evidence="1" id="KW-0812">Transmembrane</keyword>
<keyword evidence="1" id="KW-0472">Membrane</keyword>
<reference evidence="2 4" key="1">
    <citation type="submission" date="2016-11" db="EMBL/GenBank/DDBJ databases">
        <authorList>
            <person name="Jaros S."/>
            <person name="Januszkiewicz K."/>
            <person name="Wedrychowicz H."/>
        </authorList>
    </citation>
    <scope>NUCLEOTIDE SEQUENCE [LARGE SCALE GENOMIC DNA]</scope>
    <source>
        <strain evidence="2 4">GAS138</strain>
    </source>
</reference>
<feature type="transmembrane region" description="Helical" evidence="1">
    <location>
        <begin position="21"/>
        <end position="40"/>
    </location>
</feature>
<accession>A0A1M5R3H9</accession>
<dbReference type="RefSeq" id="WP_154072370.1">
    <property type="nucleotide sequence ID" value="NZ_LT670817.1"/>
</dbReference>
<dbReference type="EMBL" id="LT670817">
    <property type="protein sequence ID" value="SHH20761.1"/>
    <property type="molecule type" value="Genomic_DNA"/>
</dbReference>
<proteinExistence type="predicted"/>
<organism evidence="2 4">
    <name type="scientific">Bradyrhizobium erythrophlei</name>
    <dbReference type="NCBI Taxonomy" id="1437360"/>
    <lineage>
        <taxon>Bacteria</taxon>
        <taxon>Pseudomonadati</taxon>
        <taxon>Pseudomonadota</taxon>
        <taxon>Alphaproteobacteria</taxon>
        <taxon>Hyphomicrobiales</taxon>
        <taxon>Nitrobacteraceae</taxon>
        <taxon>Bradyrhizobium</taxon>
    </lineage>
</organism>
<dbReference type="AlphaFoldDB" id="A0A1M5R3H9"/>
<keyword evidence="1" id="KW-1133">Transmembrane helix</keyword>
<dbReference type="Proteomes" id="UP000189796">
    <property type="component" value="Chromosome I"/>
</dbReference>
<evidence type="ECO:0000256" key="1">
    <source>
        <dbReference type="SAM" id="Phobius"/>
    </source>
</evidence>